<evidence type="ECO:0000313" key="1">
    <source>
        <dbReference type="EMBL" id="KAF5309737.1"/>
    </source>
</evidence>
<gene>
    <name evidence="1" type="ORF">D9611_014456</name>
</gene>
<proteinExistence type="predicted"/>
<dbReference type="EMBL" id="JAACJK010000232">
    <property type="protein sequence ID" value="KAF5309737.1"/>
    <property type="molecule type" value="Genomic_DNA"/>
</dbReference>
<name>A0A8H5ARN6_9AGAR</name>
<reference evidence="1 2" key="1">
    <citation type="journal article" date="2020" name="ISME J.">
        <title>Uncovering the hidden diversity of litter-decomposition mechanisms in mushroom-forming fungi.</title>
        <authorList>
            <person name="Floudas D."/>
            <person name="Bentzer J."/>
            <person name="Ahren D."/>
            <person name="Johansson T."/>
            <person name="Persson P."/>
            <person name="Tunlid A."/>
        </authorList>
    </citation>
    <scope>NUCLEOTIDE SEQUENCE [LARGE SCALE GENOMIC DNA]</scope>
    <source>
        <strain evidence="1 2">CBS 175.51</strain>
    </source>
</reference>
<dbReference type="AlphaFoldDB" id="A0A8H5ARN6"/>
<keyword evidence="2" id="KW-1185">Reference proteome</keyword>
<comment type="caution">
    <text evidence="1">The sequence shown here is derived from an EMBL/GenBank/DDBJ whole genome shotgun (WGS) entry which is preliminary data.</text>
</comment>
<evidence type="ECO:0000313" key="2">
    <source>
        <dbReference type="Proteomes" id="UP000541558"/>
    </source>
</evidence>
<sequence>MPCCFSLSLSRCSSSRPSLSRVSLDEDDDGFFGLDFDFFELVGSVSSSVWSVGGAKCESSAMAEGESGAASGSGWKMELVFAKGRGALLSRRSFRGVVRGSYLILGEPQWGRSLWLAERIVKDGSSITSVKGRRLAL</sequence>
<dbReference type="Proteomes" id="UP000541558">
    <property type="component" value="Unassembled WGS sequence"/>
</dbReference>
<organism evidence="1 2">
    <name type="scientific">Ephemerocybe angulata</name>
    <dbReference type="NCBI Taxonomy" id="980116"/>
    <lineage>
        <taxon>Eukaryota</taxon>
        <taxon>Fungi</taxon>
        <taxon>Dikarya</taxon>
        <taxon>Basidiomycota</taxon>
        <taxon>Agaricomycotina</taxon>
        <taxon>Agaricomycetes</taxon>
        <taxon>Agaricomycetidae</taxon>
        <taxon>Agaricales</taxon>
        <taxon>Agaricineae</taxon>
        <taxon>Psathyrellaceae</taxon>
        <taxon>Ephemerocybe</taxon>
    </lineage>
</organism>
<accession>A0A8H5ARN6</accession>
<protein>
    <submittedName>
        <fullName evidence="1">Uncharacterized protein</fullName>
    </submittedName>
</protein>